<dbReference type="RefSeq" id="WP_009501406.1">
    <property type="nucleotide sequence ID" value="NZ_ANIN01000001.1"/>
</dbReference>
<comment type="caution">
    <text evidence="14">The sequence shown here is derived from an EMBL/GenBank/DDBJ whole genome shotgun (WGS) entry which is preliminary data.</text>
</comment>
<evidence type="ECO:0000256" key="11">
    <source>
        <dbReference type="ARBA" id="ARBA00057735"/>
    </source>
</evidence>
<feature type="binding site" evidence="12">
    <location>
        <begin position="11"/>
        <end position="18"/>
    </location>
    <ligand>
        <name>ATP</name>
        <dbReference type="ChEBI" id="CHEBI:30616"/>
    </ligand>
</feature>
<keyword evidence="15" id="KW-1185">Reference proteome</keyword>
<protein>
    <recommendedName>
        <fullName evidence="3 12">Thymidylate kinase</fullName>
        <ecNumber evidence="2 12">2.7.4.9</ecNumber>
    </recommendedName>
    <alternativeName>
        <fullName evidence="9 12">dTMP kinase</fullName>
    </alternativeName>
</protein>
<dbReference type="EMBL" id="ANIN01000001">
    <property type="protein sequence ID" value="ELA09004.1"/>
    <property type="molecule type" value="Genomic_DNA"/>
</dbReference>
<dbReference type="PANTHER" id="PTHR10344">
    <property type="entry name" value="THYMIDYLATE KINASE"/>
    <property type="match status" value="1"/>
</dbReference>
<dbReference type="CDD" id="cd01672">
    <property type="entry name" value="TMPK"/>
    <property type="match status" value="1"/>
</dbReference>
<reference evidence="14 15" key="1">
    <citation type="journal article" date="2013" name="Genome Announc.">
        <title>Genome Sequence of Moraxella macacae 0408225, a Novel Bacterial Species Isolated from a Cynomolgus Macaque with Epistaxis.</title>
        <authorList>
            <person name="Ladner J.T."/>
            <person name="Whitehouse C.A."/>
            <person name="Koroleva G.I."/>
            <person name="Palacios G.F."/>
        </authorList>
    </citation>
    <scope>NUCLEOTIDE SEQUENCE [LARGE SCALE GENOMIC DNA]</scope>
    <source>
        <strain evidence="14 15">0408225</strain>
    </source>
</reference>
<evidence type="ECO:0000256" key="6">
    <source>
        <dbReference type="ARBA" id="ARBA00022741"/>
    </source>
</evidence>
<dbReference type="NCBIfam" id="TIGR00041">
    <property type="entry name" value="DTMP_kinase"/>
    <property type="match status" value="1"/>
</dbReference>
<dbReference type="Gene3D" id="3.40.50.300">
    <property type="entry name" value="P-loop containing nucleotide triphosphate hydrolases"/>
    <property type="match status" value="1"/>
</dbReference>
<evidence type="ECO:0000256" key="12">
    <source>
        <dbReference type="HAMAP-Rule" id="MF_00165"/>
    </source>
</evidence>
<dbReference type="InterPro" id="IPR039430">
    <property type="entry name" value="Thymidylate_kin-like_dom"/>
</dbReference>
<dbReference type="HAMAP" id="MF_00165">
    <property type="entry name" value="Thymidylate_kinase"/>
    <property type="match status" value="1"/>
</dbReference>
<dbReference type="GO" id="GO:0006227">
    <property type="term" value="P:dUDP biosynthetic process"/>
    <property type="evidence" value="ECO:0007669"/>
    <property type="project" value="TreeGrafter"/>
</dbReference>
<dbReference type="AlphaFoldDB" id="L2F7F2"/>
<dbReference type="PROSITE" id="PS01331">
    <property type="entry name" value="THYMIDYLATE_KINASE"/>
    <property type="match status" value="1"/>
</dbReference>
<evidence type="ECO:0000256" key="8">
    <source>
        <dbReference type="ARBA" id="ARBA00022840"/>
    </source>
</evidence>
<evidence type="ECO:0000256" key="9">
    <source>
        <dbReference type="ARBA" id="ARBA00029962"/>
    </source>
</evidence>
<comment type="function">
    <text evidence="11 12">Phosphorylation of dTMP to form dTDP in both de novo and salvage pathways of dTTP synthesis.</text>
</comment>
<dbReference type="InterPro" id="IPR018094">
    <property type="entry name" value="Thymidylate_kinase"/>
</dbReference>
<dbReference type="InterPro" id="IPR018095">
    <property type="entry name" value="Thymidylate_kin_CS"/>
</dbReference>
<dbReference type="Proteomes" id="UP000023795">
    <property type="component" value="Unassembled WGS sequence"/>
</dbReference>
<evidence type="ECO:0000256" key="5">
    <source>
        <dbReference type="ARBA" id="ARBA00022727"/>
    </source>
</evidence>
<keyword evidence="5 12" id="KW-0545">Nucleotide biosynthesis</keyword>
<dbReference type="OrthoDB" id="9774907at2"/>
<dbReference type="PANTHER" id="PTHR10344:SF4">
    <property type="entry name" value="UMP-CMP KINASE 2, MITOCHONDRIAL"/>
    <property type="match status" value="1"/>
</dbReference>
<dbReference type="FunFam" id="3.40.50.300:FF:000225">
    <property type="entry name" value="Thymidylate kinase"/>
    <property type="match status" value="1"/>
</dbReference>
<organism evidence="14 15">
    <name type="scientific">Moraxella macacae 0408225</name>
    <dbReference type="NCBI Taxonomy" id="1230338"/>
    <lineage>
        <taxon>Bacteria</taxon>
        <taxon>Pseudomonadati</taxon>
        <taxon>Pseudomonadota</taxon>
        <taxon>Gammaproteobacteria</taxon>
        <taxon>Moraxellales</taxon>
        <taxon>Moraxellaceae</taxon>
        <taxon>Moraxella</taxon>
    </lineage>
</organism>
<evidence type="ECO:0000256" key="2">
    <source>
        <dbReference type="ARBA" id="ARBA00012980"/>
    </source>
</evidence>
<dbReference type="GO" id="GO:0006235">
    <property type="term" value="P:dTTP biosynthetic process"/>
    <property type="evidence" value="ECO:0007669"/>
    <property type="project" value="UniProtKB-UniRule"/>
</dbReference>
<dbReference type="STRING" id="1230338.MOMA_01305"/>
<evidence type="ECO:0000313" key="14">
    <source>
        <dbReference type="EMBL" id="ELA09004.1"/>
    </source>
</evidence>
<name>L2F7F2_9GAMM</name>
<feature type="domain" description="Thymidylate kinase-like" evidence="13">
    <location>
        <begin position="9"/>
        <end position="190"/>
    </location>
</feature>
<gene>
    <name evidence="12 14" type="primary">tmk</name>
    <name evidence="14" type="ORF">MOMA_01305</name>
</gene>
<proteinExistence type="inferred from homology"/>
<keyword evidence="4 12" id="KW-0808">Transferase</keyword>
<dbReference type="GO" id="GO:0006233">
    <property type="term" value="P:dTDP biosynthetic process"/>
    <property type="evidence" value="ECO:0007669"/>
    <property type="project" value="InterPro"/>
</dbReference>
<dbReference type="eggNOG" id="COG0125">
    <property type="taxonomic scope" value="Bacteria"/>
</dbReference>
<dbReference type="PATRIC" id="fig|1230338.3.peg.286"/>
<dbReference type="InterPro" id="IPR027417">
    <property type="entry name" value="P-loop_NTPase"/>
</dbReference>
<keyword evidence="8 12" id="KW-0067">ATP-binding</keyword>
<dbReference type="GO" id="GO:0005524">
    <property type="term" value="F:ATP binding"/>
    <property type="evidence" value="ECO:0007669"/>
    <property type="project" value="UniProtKB-UniRule"/>
</dbReference>
<dbReference type="SUPFAM" id="SSF52540">
    <property type="entry name" value="P-loop containing nucleoside triphosphate hydrolases"/>
    <property type="match status" value="1"/>
</dbReference>
<dbReference type="Pfam" id="PF02223">
    <property type="entry name" value="Thymidylate_kin"/>
    <property type="match status" value="1"/>
</dbReference>
<sequence>MTTSRFITFEGTEGVGKTTLIDNLAQVLTERKIDFIRTREPGGSLFAEELRKILINPKITMANDSELLLMFAARADHIEQTILPALNSGKWVLCDRFTDSTFAYQGFGRGHGNFQMLAKVQFLIDNFVAKMPDTTIWLDFPVLDGMQRAKNRGALDRFEQENKAFFERIYQGFVYLAQNQPERFKRIDAACDEITVLNRVLAVLNL</sequence>
<dbReference type="GO" id="GO:0004798">
    <property type="term" value="F:dTMP kinase activity"/>
    <property type="evidence" value="ECO:0007669"/>
    <property type="project" value="UniProtKB-UniRule"/>
</dbReference>
<comment type="catalytic activity">
    <reaction evidence="10 12">
        <text>dTMP + ATP = dTDP + ADP</text>
        <dbReference type="Rhea" id="RHEA:13517"/>
        <dbReference type="ChEBI" id="CHEBI:30616"/>
        <dbReference type="ChEBI" id="CHEBI:58369"/>
        <dbReference type="ChEBI" id="CHEBI:63528"/>
        <dbReference type="ChEBI" id="CHEBI:456216"/>
        <dbReference type="EC" id="2.7.4.9"/>
    </reaction>
</comment>
<comment type="similarity">
    <text evidence="1 12">Belongs to the thymidylate kinase family.</text>
</comment>
<evidence type="ECO:0000313" key="15">
    <source>
        <dbReference type="Proteomes" id="UP000023795"/>
    </source>
</evidence>
<keyword evidence="6 12" id="KW-0547">Nucleotide-binding</keyword>
<evidence type="ECO:0000256" key="3">
    <source>
        <dbReference type="ARBA" id="ARBA00017144"/>
    </source>
</evidence>
<evidence type="ECO:0000256" key="10">
    <source>
        <dbReference type="ARBA" id="ARBA00048743"/>
    </source>
</evidence>
<evidence type="ECO:0000256" key="7">
    <source>
        <dbReference type="ARBA" id="ARBA00022777"/>
    </source>
</evidence>
<evidence type="ECO:0000256" key="4">
    <source>
        <dbReference type="ARBA" id="ARBA00022679"/>
    </source>
</evidence>
<accession>L2F7F2</accession>
<dbReference type="EC" id="2.7.4.9" evidence="2 12"/>
<dbReference type="GO" id="GO:0005829">
    <property type="term" value="C:cytosol"/>
    <property type="evidence" value="ECO:0007669"/>
    <property type="project" value="TreeGrafter"/>
</dbReference>
<evidence type="ECO:0000259" key="13">
    <source>
        <dbReference type="Pfam" id="PF02223"/>
    </source>
</evidence>
<evidence type="ECO:0000256" key="1">
    <source>
        <dbReference type="ARBA" id="ARBA00009776"/>
    </source>
</evidence>
<keyword evidence="7 12" id="KW-0418">Kinase</keyword>